<dbReference type="PROSITE" id="PS51192">
    <property type="entry name" value="HELICASE_ATP_BIND_1"/>
    <property type="match status" value="1"/>
</dbReference>
<dbReference type="SMART" id="SM00490">
    <property type="entry name" value="HELICc"/>
    <property type="match status" value="1"/>
</dbReference>
<dbReference type="Pfam" id="PF04851">
    <property type="entry name" value="ResIII"/>
    <property type="match status" value="1"/>
</dbReference>
<evidence type="ECO:0000313" key="3">
    <source>
        <dbReference type="EMBL" id="MQN76749.1"/>
    </source>
</evidence>
<proteinExistence type="predicted"/>
<dbReference type="EMBL" id="VZBZ01000014">
    <property type="protein sequence ID" value="MQN76749.1"/>
    <property type="molecule type" value="Genomic_DNA"/>
</dbReference>
<dbReference type="SUPFAM" id="SSF52540">
    <property type="entry name" value="P-loop containing nucleoside triphosphate hydrolases"/>
    <property type="match status" value="1"/>
</dbReference>
<accession>A0AA90ZPU3</accession>
<reference evidence="4" key="1">
    <citation type="submission" date="2019-09" db="EMBL/GenBank/DDBJ databases">
        <title>Distinct polysaccharide growth profiles of human intestinal Prevotella copri isolates.</title>
        <authorList>
            <person name="Fehlner-Peach H."/>
            <person name="Magnabosco C."/>
            <person name="Raghavan V."/>
            <person name="Scher J.U."/>
            <person name="Tett A."/>
            <person name="Cox L.M."/>
            <person name="Gottsegen C."/>
            <person name="Watters A."/>
            <person name="Wiltshire- Gordon J.D."/>
            <person name="Segata N."/>
            <person name="Bonneau R."/>
            <person name="Littman D.R."/>
        </authorList>
    </citation>
    <scope>NUCLEOTIDE SEQUENCE [LARGE SCALE GENOMIC DNA]</scope>
    <source>
        <strain evidence="4">BU41712</strain>
    </source>
</reference>
<dbReference type="PROSITE" id="PS51194">
    <property type="entry name" value="HELICASE_CTER"/>
    <property type="match status" value="1"/>
</dbReference>
<feature type="domain" description="Helicase C-terminal" evidence="2">
    <location>
        <begin position="230"/>
        <end position="378"/>
    </location>
</feature>
<name>A0AA90ZPU3_9BACT</name>
<dbReference type="GO" id="GO:0016787">
    <property type="term" value="F:hydrolase activity"/>
    <property type="evidence" value="ECO:0007669"/>
    <property type="project" value="InterPro"/>
</dbReference>
<dbReference type="InterPro" id="IPR014001">
    <property type="entry name" value="Helicase_ATP-bd"/>
</dbReference>
<dbReference type="InterPro" id="IPR027417">
    <property type="entry name" value="P-loop_NTPase"/>
</dbReference>
<dbReference type="InterPro" id="IPR006935">
    <property type="entry name" value="Helicase/UvrB_N"/>
</dbReference>
<dbReference type="PANTHER" id="PTHR47396">
    <property type="entry name" value="TYPE I RESTRICTION ENZYME ECOKI R PROTEIN"/>
    <property type="match status" value="1"/>
</dbReference>
<dbReference type="AlphaFoldDB" id="A0AA90ZPU3"/>
<dbReference type="SMART" id="SM00487">
    <property type="entry name" value="DEXDc"/>
    <property type="match status" value="1"/>
</dbReference>
<keyword evidence="3" id="KW-0378">Hydrolase</keyword>
<dbReference type="GO" id="GO:0005829">
    <property type="term" value="C:cytosol"/>
    <property type="evidence" value="ECO:0007669"/>
    <property type="project" value="TreeGrafter"/>
</dbReference>
<dbReference type="Gene3D" id="3.40.50.300">
    <property type="entry name" value="P-loop containing nucleotide triphosphate hydrolases"/>
    <property type="match status" value="2"/>
</dbReference>
<evidence type="ECO:0000259" key="1">
    <source>
        <dbReference type="PROSITE" id="PS51192"/>
    </source>
</evidence>
<dbReference type="Pfam" id="PF00271">
    <property type="entry name" value="Helicase_C"/>
    <property type="match status" value="1"/>
</dbReference>
<dbReference type="InterPro" id="IPR001650">
    <property type="entry name" value="Helicase_C-like"/>
</dbReference>
<sequence length="391" mass="43679">MKYTLRNYQKQASDAAVRLFTSKADKNGLVILPTGAGKSLVIADIASRLEGPLLVFQPSKEILQQNFAKLQSYGIFDCGCYSASVGCKDINRITFATIGSVMNHMSDFDCFKNIIIDECHYVNSKAGQYKEFIEAKNRQVVGLTATPYRLDRAEGGSILKFLTRVRPRIFSKVIYCCQIGELLSKGYLTDLHYYDLTTLDLRRVRSNSTGADYDERSLLAEYERSGFYDKLSNTVVKVLQPKSGIPRKGVLVFTAFTREARQLVDKLQSLGVNAAIVTGETPKKEREAILEGFKRREIKVVANVGVLTTGFDYPALDTVVLARPTKSLGIYYQMVGRAIRPFEGKDGWIVDLSGNYSRFGNVADLFISRPPGTTKWAVYSRGTQLTNVVLR</sequence>
<organism evidence="3 4">
    <name type="scientific">Segatella copri</name>
    <dbReference type="NCBI Taxonomy" id="165179"/>
    <lineage>
        <taxon>Bacteria</taxon>
        <taxon>Pseudomonadati</taxon>
        <taxon>Bacteroidota</taxon>
        <taxon>Bacteroidia</taxon>
        <taxon>Bacteroidales</taxon>
        <taxon>Prevotellaceae</taxon>
        <taxon>Segatella</taxon>
    </lineage>
</organism>
<keyword evidence="3" id="KW-0067">ATP-binding</keyword>
<feature type="domain" description="Helicase ATP-binding" evidence="1">
    <location>
        <begin position="19"/>
        <end position="165"/>
    </location>
</feature>
<keyword evidence="3" id="KW-0547">Nucleotide-binding</keyword>
<evidence type="ECO:0000259" key="2">
    <source>
        <dbReference type="PROSITE" id="PS51194"/>
    </source>
</evidence>
<comment type="caution">
    <text evidence="3">The sequence shown here is derived from an EMBL/GenBank/DDBJ whole genome shotgun (WGS) entry which is preliminary data.</text>
</comment>
<dbReference type="GO" id="GO:0003677">
    <property type="term" value="F:DNA binding"/>
    <property type="evidence" value="ECO:0007669"/>
    <property type="project" value="InterPro"/>
</dbReference>
<dbReference type="PANTHER" id="PTHR47396:SF1">
    <property type="entry name" value="ATP-DEPENDENT HELICASE IRC3-RELATED"/>
    <property type="match status" value="1"/>
</dbReference>
<gene>
    <name evidence="3" type="ORF">F7D71_02465</name>
</gene>
<dbReference type="RefSeq" id="WP_153091837.1">
    <property type="nucleotide sequence ID" value="NZ_VZBZ01000014.1"/>
</dbReference>
<keyword evidence="3" id="KW-0347">Helicase</keyword>
<dbReference type="GO" id="GO:0004386">
    <property type="term" value="F:helicase activity"/>
    <property type="evidence" value="ECO:0007669"/>
    <property type="project" value="UniProtKB-KW"/>
</dbReference>
<dbReference type="InterPro" id="IPR050742">
    <property type="entry name" value="Helicase_Restrict-Modif_Enz"/>
</dbReference>
<dbReference type="Proteomes" id="UP000423156">
    <property type="component" value="Unassembled WGS sequence"/>
</dbReference>
<protein>
    <submittedName>
        <fullName evidence="3">DEAD/DEAH box helicase</fullName>
    </submittedName>
</protein>
<dbReference type="GO" id="GO:0005524">
    <property type="term" value="F:ATP binding"/>
    <property type="evidence" value="ECO:0007669"/>
    <property type="project" value="InterPro"/>
</dbReference>
<evidence type="ECO:0000313" key="4">
    <source>
        <dbReference type="Proteomes" id="UP000423156"/>
    </source>
</evidence>